<accession>A0A2T1A4V7</accession>
<dbReference type="SUPFAM" id="SSF52540">
    <property type="entry name" value="P-loop containing nucleoside triphosphate hydrolases"/>
    <property type="match status" value="1"/>
</dbReference>
<evidence type="ECO:0000256" key="13">
    <source>
        <dbReference type="RuleBase" id="RU003785"/>
    </source>
</evidence>
<dbReference type="InterPro" id="IPR039657">
    <property type="entry name" value="Dimethylallyltransferase"/>
</dbReference>
<feature type="region of interest" description="Interaction with substrate tRNA" evidence="10">
    <location>
        <begin position="42"/>
        <end position="45"/>
    </location>
</feature>
<evidence type="ECO:0000256" key="5">
    <source>
        <dbReference type="ARBA" id="ARBA00022694"/>
    </source>
</evidence>
<dbReference type="Gene3D" id="1.10.20.140">
    <property type="match status" value="1"/>
</dbReference>
<protein>
    <recommendedName>
        <fullName evidence="10">tRNA dimethylallyltransferase</fullName>
        <ecNumber evidence="10">2.5.1.75</ecNumber>
    </recommendedName>
    <alternativeName>
        <fullName evidence="10">Dimethylallyl diphosphate:tRNA dimethylallyltransferase</fullName>
        <shortName evidence="10">DMAPP:tRNA dimethylallyltransferase</shortName>
        <shortName evidence="10">DMATase</shortName>
    </alternativeName>
    <alternativeName>
        <fullName evidence="10">Isopentenyl-diphosphate:tRNA isopentenyltransferase</fullName>
        <shortName evidence="10">IPP transferase</shortName>
        <shortName evidence="10">IPPT</shortName>
        <shortName evidence="10">IPTase</shortName>
    </alternativeName>
</protein>
<evidence type="ECO:0000256" key="9">
    <source>
        <dbReference type="ARBA" id="ARBA00049563"/>
    </source>
</evidence>
<comment type="caution">
    <text evidence="14">The sequence shown here is derived from an EMBL/GenBank/DDBJ whole genome shotgun (WGS) entry which is preliminary data.</text>
</comment>
<dbReference type="PANTHER" id="PTHR11088">
    <property type="entry name" value="TRNA DIMETHYLALLYLTRANSFERASE"/>
    <property type="match status" value="1"/>
</dbReference>
<dbReference type="FunFam" id="1.10.20.140:FF:000001">
    <property type="entry name" value="tRNA dimethylallyltransferase"/>
    <property type="match status" value="1"/>
</dbReference>
<evidence type="ECO:0000313" key="14">
    <source>
        <dbReference type="EMBL" id="PRZ43629.1"/>
    </source>
</evidence>
<dbReference type="InterPro" id="IPR027417">
    <property type="entry name" value="P-loop_NTPase"/>
</dbReference>
<comment type="caution">
    <text evidence="10">Lacks conserved residue(s) required for the propagation of feature annotation.</text>
</comment>
<organism evidence="14 15">
    <name type="scientific">Antricoccus suffuscus</name>
    <dbReference type="NCBI Taxonomy" id="1629062"/>
    <lineage>
        <taxon>Bacteria</taxon>
        <taxon>Bacillati</taxon>
        <taxon>Actinomycetota</taxon>
        <taxon>Actinomycetes</taxon>
        <taxon>Geodermatophilales</taxon>
        <taxon>Antricoccaceae</taxon>
        <taxon>Antricoccus</taxon>
    </lineage>
</organism>
<feature type="binding site" evidence="10">
    <location>
        <begin position="13"/>
        <end position="20"/>
    </location>
    <ligand>
        <name>ATP</name>
        <dbReference type="ChEBI" id="CHEBI:30616"/>
    </ligand>
</feature>
<gene>
    <name evidence="10" type="primary">miaA</name>
    <name evidence="14" type="ORF">CLV47_102320</name>
</gene>
<dbReference type="OrthoDB" id="9776390at2"/>
<feature type="site" description="Interaction with substrate tRNA" evidence="10">
    <location>
        <position position="108"/>
    </location>
</feature>
<feature type="binding site" evidence="10">
    <location>
        <begin position="15"/>
        <end position="20"/>
    </location>
    <ligand>
        <name>substrate</name>
    </ligand>
</feature>
<evidence type="ECO:0000256" key="8">
    <source>
        <dbReference type="ARBA" id="ARBA00022842"/>
    </source>
</evidence>
<name>A0A2T1A4V7_9ACTN</name>
<comment type="catalytic activity">
    <reaction evidence="9 10 11">
        <text>adenosine(37) in tRNA + dimethylallyl diphosphate = N(6)-dimethylallyladenosine(37) in tRNA + diphosphate</text>
        <dbReference type="Rhea" id="RHEA:26482"/>
        <dbReference type="Rhea" id="RHEA-COMP:10162"/>
        <dbReference type="Rhea" id="RHEA-COMP:10375"/>
        <dbReference type="ChEBI" id="CHEBI:33019"/>
        <dbReference type="ChEBI" id="CHEBI:57623"/>
        <dbReference type="ChEBI" id="CHEBI:74411"/>
        <dbReference type="ChEBI" id="CHEBI:74415"/>
        <dbReference type="EC" id="2.5.1.75"/>
    </reaction>
</comment>
<comment type="function">
    <text evidence="2 10 12">Catalyzes the transfer of a dimethylallyl group onto the adenine at position 37 in tRNAs that read codons beginning with uridine, leading to the formation of N6-(dimethylallyl)adenosine (i(6)A).</text>
</comment>
<dbReference type="Gene3D" id="3.40.50.300">
    <property type="entry name" value="P-loop containing nucleotide triphosphate hydrolases"/>
    <property type="match status" value="1"/>
</dbReference>
<dbReference type="Proteomes" id="UP000237752">
    <property type="component" value="Unassembled WGS sequence"/>
</dbReference>
<dbReference type="AlphaFoldDB" id="A0A2T1A4V7"/>
<dbReference type="EMBL" id="PVUE01000002">
    <property type="protein sequence ID" value="PRZ43629.1"/>
    <property type="molecule type" value="Genomic_DNA"/>
</dbReference>
<evidence type="ECO:0000256" key="12">
    <source>
        <dbReference type="RuleBase" id="RU003784"/>
    </source>
</evidence>
<evidence type="ECO:0000256" key="10">
    <source>
        <dbReference type="HAMAP-Rule" id="MF_00185"/>
    </source>
</evidence>
<keyword evidence="15" id="KW-1185">Reference proteome</keyword>
<keyword evidence="6 10" id="KW-0547">Nucleotide-binding</keyword>
<evidence type="ECO:0000256" key="2">
    <source>
        <dbReference type="ARBA" id="ARBA00003213"/>
    </source>
</evidence>
<dbReference type="Pfam" id="PF01715">
    <property type="entry name" value="IPPT"/>
    <property type="match status" value="1"/>
</dbReference>
<evidence type="ECO:0000313" key="15">
    <source>
        <dbReference type="Proteomes" id="UP000237752"/>
    </source>
</evidence>
<reference evidence="14 15" key="1">
    <citation type="submission" date="2018-03" db="EMBL/GenBank/DDBJ databases">
        <title>Genomic Encyclopedia of Archaeal and Bacterial Type Strains, Phase II (KMG-II): from individual species to whole genera.</title>
        <authorList>
            <person name="Goeker M."/>
        </authorList>
    </citation>
    <scope>NUCLEOTIDE SEQUENCE [LARGE SCALE GENOMIC DNA]</scope>
    <source>
        <strain evidence="14 15">DSM 100065</strain>
    </source>
</reference>
<keyword evidence="8 10" id="KW-0460">Magnesium</keyword>
<evidence type="ECO:0000256" key="7">
    <source>
        <dbReference type="ARBA" id="ARBA00022840"/>
    </source>
</evidence>
<feature type="site" description="Interaction with substrate tRNA" evidence="10">
    <location>
        <position position="129"/>
    </location>
</feature>
<comment type="similarity">
    <text evidence="3 10 13">Belongs to the IPP transferase family.</text>
</comment>
<dbReference type="HAMAP" id="MF_00185">
    <property type="entry name" value="IPP_trans"/>
    <property type="match status" value="1"/>
</dbReference>
<dbReference type="GO" id="GO:0006400">
    <property type="term" value="P:tRNA modification"/>
    <property type="evidence" value="ECO:0007669"/>
    <property type="project" value="TreeGrafter"/>
</dbReference>
<dbReference type="GO" id="GO:0005524">
    <property type="term" value="F:ATP binding"/>
    <property type="evidence" value="ECO:0007669"/>
    <property type="project" value="UniProtKB-UniRule"/>
</dbReference>
<evidence type="ECO:0000256" key="11">
    <source>
        <dbReference type="RuleBase" id="RU003783"/>
    </source>
</evidence>
<dbReference type="EC" id="2.5.1.75" evidence="10"/>
<keyword evidence="7 10" id="KW-0067">ATP-binding</keyword>
<sequence>MSVQSAEVIVIAGPTASGKTDLALDVAELLGGPEAVEIINADSMQVYRGMDIGTAKQPLGQRRGIVHHLLDMWPIGHAVTVADYQARARDCVDAIRSRSRIPMLVGGSGLYIKAVIDDLDFPGTDPEVRARLEAELREQGTFALHRRLVRLDPAAAERILSTNGRRIVRALEVIEITGAPFEAQLPADEKTNTEHYRAVQIGLDRADLADRIALRVCRMWEQGFVEEVRALEADGLSATRTASKALGYQQVLRLLSGELTEAEAIEQTISATRRFARKQRAWFRRDSRIHWCDAAEQALPERVLSTINQWPSNQ</sequence>
<comment type="subunit">
    <text evidence="10">Monomer.</text>
</comment>
<comment type="cofactor">
    <cofactor evidence="1 10">
        <name>Mg(2+)</name>
        <dbReference type="ChEBI" id="CHEBI:18420"/>
    </cofactor>
</comment>
<dbReference type="PANTHER" id="PTHR11088:SF60">
    <property type="entry name" value="TRNA DIMETHYLALLYLTRANSFERASE"/>
    <property type="match status" value="1"/>
</dbReference>
<dbReference type="NCBIfam" id="TIGR00174">
    <property type="entry name" value="miaA"/>
    <property type="match status" value="1"/>
</dbReference>
<evidence type="ECO:0000256" key="1">
    <source>
        <dbReference type="ARBA" id="ARBA00001946"/>
    </source>
</evidence>
<keyword evidence="5 10" id="KW-0819">tRNA processing</keyword>
<evidence type="ECO:0000256" key="6">
    <source>
        <dbReference type="ARBA" id="ARBA00022741"/>
    </source>
</evidence>
<keyword evidence="4 10" id="KW-0808">Transferase</keyword>
<dbReference type="InterPro" id="IPR018022">
    <property type="entry name" value="IPT"/>
</dbReference>
<evidence type="ECO:0000256" key="3">
    <source>
        <dbReference type="ARBA" id="ARBA00005842"/>
    </source>
</evidence>
<proteinExistence type="inferred from homology"/>
<dbReference type="RefSeq" id="WP_106347770.1">
    <property type="nucleotide sequence ID" value="NZ_PVUE01000002.1"/>
</dbReference>
<dbReference type="GO" id="GO:0052381">
    <property type="term" value="F:tRNA dimethylallyltransferase activity"/>
    <property type="evidence" value="ECO:0007669"/>
    <property type="project" value="UniProtKB-UniRule"/>
</dbReference>
<evidence type="ECO:0000256" key="4">
    <source>
        <dbReference type="ARBA" id="ARBA00022679"/>
    </source>
</evidence>